<protein>
    <submittedName>
        <fullName evidence="1">Uncharacterized protein</fullName>
    </submittedName>
</protein>
<organism evidence="1 2">
    <name type="scientific">Paenibacillus polysaccharolyticus</name>
    <dbReference type="NCBI Taxonomy" id="582692"/>
    <lineage>
        <taxon>Bacteria</taxon>
        <taxon>Bacillati</taxon>
        <taxon>Bacillota</taxon>
        <taxon>Bacilli</taxon>
        <taxon>Bacillales</taxon>
        <taxon>Paenibacillaceae</taxon>
        <taxon>Paenibacillus</taxon>
    </lineage>
</organism>
<name>A0A1G5GCZ9_9BACL</name>
<evidence type="ECO:0000313" key="1">
    <source>
        <dbReference type="EMBL" id="SCY49237.1"/>
    </source>
</evidence>
<dbReference type="RefSeq" id="WP_090918290.1">
    <property type="nucleotide sequence ID" value="NZ_FMVM01000005.1"/>
</dbReference>
<reference evidence="2" key="1">
    <citation type="submission" date="2016-10" db="EMBL/GenBank/DDBJ databases">
        <authorList>
            <person name="Varghese N."/>
            <person name="Submissions S."/>
        </authorList>
    </citation>
    <scope>NUCLEOTIDE SEQUENCE [LARGE SCALE GENOMIC DNA]</scope>
    <source>
        <strain evidence="2">BL9</strain>
    </source>
</reference>
<keyword evidence="2" id="KW-1185">Reference proteome</keyword>
<proteinExistence type="predicted"/>
<dbReference type="AlphaFoldDB" id="A0A1G5GCZ9"/>
<dbReference type="Proteomes" id="UP000198538">
    <property type="component" value="Unassembled WGS sequence"/>
</dbReference>
<evidence type="ECO:0000313" key="2">
    <source>
        <dbReference type="Proteomes" id="UP000198538"/>
    </source>
</evidence>
<accession>A0A1G5GCZ9</accession>
<gene>
    <name evidence="1" type="ORF">SAMN05720606_105211</name>
</gene>
<dbReference type="EMBL" id="FMVM01000005">
    <property type="protein sequence ID" value="SCY49237.1"/>
    <property type="molecule type" value="Genomic_DNA"/>
</dbReference>
<sequence>MNSKILQEWADLKPNVHMYIQEFHGKMVDRKRRPVLLLGMDTQAITFLSDLNLPVISEMVLGLDVEDSRICVRLHAKLQWKQPFGELILYHSNLHIQKDQTLYITGQLNRMLTEVEFEAVSRSTYGNATDPSPQLKPYRYIDFII</sequence>